<keyword evidence="3" id="KW-1185">Reference proteome</keyword>
<feature type="domain" description="BTB" evidence="1">
    <location>
        <begin position="99"/>
        <end position="158"/>
    </location>
</feature>
<evidence type="ECO:0000313" key="2">
    <source>
        <dbReference type="EMBL" id="KAH3697766.1"/>
    </source>
</evidence>
<accession>A0A9D3YFE7</accession>
<organism evidence="2 3">
    <name type="scientific">Dreissena polymorpha</name>
    <name type="common">Zebra mussel</name>
    <name type="synonym">Mytilus polymorpha</name>
    <dbReference type="NCBI Taxonomy" id="45954"/>
    <lineage>
        <taxon>Eukaryota</taxon>
        <taxon>Metazoa</taxon>
        <taxon>Spiralia</taxon>
        <taxon>Lophotrochozoa</taxon>
        <taxon>Mollusca</taxon>
        <taxon>Bivalvia</taxon>
        <taxon>Autobranchia</taxon>
        <taxon>Heteroconchia</taxon>
        <taxon>Euheterodonta</taxon>
        <taxon>Imparidentia</taxon>
        <taxon>Neoheterodontei</taxon>
        <taxon>Myida</taxon>
        <taxon>Dreissenoidea</taxon>
        <taxon>Dreissenidae</taxon>
        <taxon>Dreissena</taxon>
    </lineage>
</organism>
<dbReference type="EMBL" id="JAIWYP010000016">
    <property type="protein sequence ID" value="KAH3697766.1"/>
    <property type="molecule type" value="Genomic_DNA"/>
</dbReference>
<dbReference type="InterPro" id="IPR000210">
    <property type="entry name" value="BTB/POZ_dom"/>
</dbReference>
<dbReference type="AlphaFoldDB" id="A0A9D3YFE7"/>
<reference evidence="2" key="2">
    <citation type="submission" date="2020-11" db="EMBL/GenBank/DDBJ databases">
        <authorList>
            <person name="McCartney M.A."/>
            <person name="Auch B."/>
            <person name="Kono T."/>
            <person name="Mallez S."/>
            <person name="Becker A."/>
            <person name="Gohl D.M."/>
            <person name="Silverstein K.A.T."/>
            <person name="Koren S."/>
            <person name="Bechman K.B."/>
            <person name="Herman A."/>
            <person name="Abrahante J.E."/>
            <person name="Garbe J."/>
        </authorList>
    </citation>
    <scope>NUCLEOTIDE SEQUENCE</scope>
    <source>
        <strain evidence="2">Duluth1</strain>
        <tissue evidence="2">Whole animal</tissue>
    </source>
</reference>
<dbReference type="SUPFAM" id="SSF54695">
    <property type="entry name" value="POZ domain"/>
    <property type="match status" value="1"/>
</dbReference>
<dbReference type="CDD" id="cd18186">
    <property type="entry name" value="BTB_POZ_ZBTB_KLHL-like"/>
    <property type="match status" value="1"/>
</dbReference>
<evidence type="ECO:0000313" key="3">
    <source>
        <dbReference type="Proteomes" id="UP000828390"/>
    </source>
</evidence>
<dbReference type="PANTHER" id="PTHR22744">
    <property type="entry name" value="HELIX LOOP HELIX PROTEIN 21-RELATED"/>
    <property type="match status" value="1"/>
</dbReference>
<dbReference type="PROSITE" id="PS50097">
    <property type="entry name" value="BTB"/>
    <property type="match status" value="1"/>
</dbReference>
<proteinExistence type="predicted"/>
<dbReference type="InterPro" id="IPR011333">
    <property type="entry name" value="SKP1/BTB/POZ_sf"/>
</dbReference>
<dbReference type="Gene3D" id="3.30.710.10">
    <property type="entry name" value="Potassium Channel Kv1.1, Chain A"/>
    <property type="match status" value="1"/>
</dbReference>
<dbReference type="Proteomes" id="UP000828390">
    <property type="component" value="Unassembled WGS sequence"/>
</dbReference>
<sequence>MVKKKRLGALKQSHMMPKTVCELPDSRKNPYVNFRIVVDGSKDQKDLQGGTKQKYTNMEDVRVLDEIEVDSKVDSTTSESEDSEEEIDVSIFGDSSGIADVVLIIEGTSIPVVKSVLSIASPVFKVMFTGDFAEKSQKGIDLPGKDLQSFLSFLRCIYPDHRDRVT</sequence>
<dbReference type="Pfam" id="PF00651">
    <property type="entry name" value="BTB"/>
    <property type="match status" value="1"/>
</dbReference>
<feature type="non-terminal residue" evidence="2">
    <location>
        <position position="1"/>
    </location>
</feature>
<reference evidence="2" key="1">
    <citation type="journal article" date="2019" name="bioRxiv">
        <title>The Genome of the Zebra Mussel, Dreissena polymorpha: A Resource for Invasive Species Research.</title>
        <authorList>
            <person name="McCartney M.A."/>
            <person name="Auch B."/>
            <person name="Kono T."/>
            <person name="Mallez S."/>
            <person name="Zhang Y."/>
            <person name="Obille A."/>
            <person name="Becker A."/>
            <person name="Abrahante J.E."/>
            <person name="Garbe J."/>
            <person name="Badalamenti J.P."/>
            <person name="Herman A."/>
            <person name="Mangelson H."/>
            <person name="Liachko I."/>
            <person name="Sullivan S."/>
            <person name="Sone E.D."/>
            <person name="Koren S."/>
            <person name="Silverstein K.A.T."/>
            <person name="Beckman K.B."/>
            <person name="Gohl D.M."/>
        </authorList>
    </citation>
    <scope>NUCLEOTIDE SEQUENCE</scope>
    <source>
        <strain evidence="2">Duluth1</strain>
        <tissue evidence="2">Whole animal</tissue>
    </source>
</reference>
<gene>
    <name evidence="2" type="ORF">DPMN_085276</name>
</gene>
<name>A0A9D3YFE7_DREPO</name>
<comment type="caution">
    <text evidence="2">The sequence shown here is derived from an EMBL/GenBank/DDBJ whole genome shotgun (WGS) entry which is preliminary data.</text>
</comment>
<evidence type="ECO:0000259" key="1">
    <source>
        <dbReference type="PROSITE" id="PS50097"/>
    </source>
</evidence>
<dbReference type="PANTHER" id="PTHR22744:SF17">
    <property type="entry name" value="BTB DOMAIN-CONTAINING PROTEIN"/>
    <property type="match status" value="1"/>
</dbReference>
<protein>
    <recommendedName>
        <fullName evidence="1">BTB domain-containing protein</fullName>
    </recommendedName>
</protein>